<evidence type="ECO:0008006" key="3">
    <source>
        <dbReference type="Google" id="ProtNLM"/>
    </source>
</evidence>
<protein>
    <recommendedName>
        <fullName evidence="3">Pentatricopeptide repeat-containing protein</fullName>
    </recommendedName>
</protein>
<evidence type="ECO:0000313" key="2">
    <source>
        <dbReference type="Proteomes" id="UP000886520"/>
    </source>
</evidence>
<dbReference type="AlphaFoldDB" id="A0A9D4VD96"/>
<keyword evidence="2" id="KW-1185">Reference proteome</keyword>
<gene>
    <name evidence="1" type="ORF">GOP47_0000084</name>
</gene>
<organism evidence="1 2">
    <name type="scientific">Adiantum capillus-veneris</name>
    <name type="common">Maidenhair fern</name>
    <dbReference type="NCBI Taxonomy" id="13818"/>
    <lineage>
        <taxon>Eukaryota</taxon>
        <taxon>Viridiplantae</taxon>
        <taxon>Streptophyta</taxon>
        <taxon>Embryophyta</taxon>
        <taxon>Tracheophyta</taxon>
        <taxon>Polypodiopsida</taxon>
        <taxon>Polypodiidae</taxon>
        <taxon>Polypodiales</taxon>
        <taxon>Pteridineae</taxon>
        <taxon>Pteridaceae</taxon>
        <taxon>Vittarioideae</taxon>
        <taxon>Adiantum</taxon>
    </lineage>
</organism>
<comment type="caution">
    <text evidence="1">The sequence shown here is derived from an EMBL/GenBank/DDBJ whole genome shotgun (WGS) entry which is preliminary data.</text>
</comment>
<dbReference type="Proteomes" id="UP000886520">
    <property type="component" value="Chromosome 1"/>
</dbReference>
<name>A0A9D4VD96_ADICA</name>
<sequence>MDISPHSHQLIVNSLRLMAIATLRGCLEYSLHALVNIYERKLSGQFSNYAFTRSLSQCYSVKVDHSSELIKSLQTLCEDGRLHEALELIDSEVPDVTPDAYRCLLQTCINRKDLAIGHKSFQLVQNMGKESKLLNFT</sequence>
<evidence type="ECO:0000313" key="1">
    <source>
        <dbReference type="EMBL" id="KAI5083915.1"/>
    </source>
</evidence>
<accession>A0A9D4VD96</accession>
<proteinExistence type="predicted"/>
<dbReference type="EMBL" id="JABFUD020000001">
    <property type="protein sequence ID" value="KAI5083915.1"/>
    <property type="molecule type" value="Genomic_DNA"/>
</dbReference>
<reference evidence="1" key="1">
    <citation type="submission" date="2021-01" db="EMBL/GenBank/DDBJ databases">
        <title>Adiantum capillus-veneris genome.</title>
        <authorList>
            <person name="Fang Y."/>
            <person name="Liao Q."/>
        </authorList>
    </citation>
    <scope>NUCLEOTIDE SEQUENCE</scope>
    <source>
        <strain evidence="1">H3</strain>
        <tissue evidence="1">Leaf</tissue>
    </source>
</reference>